<reference evidence="1 2" key="1">
    <citation type="submission" date="2012-01" db="EMBL/GenBank/DDBJ databases">
        <title>The Genome Sequence of Megamonas funiformis YIT 11815.</title>
        <authorList>
            <consortium name="The Broad Institute Genome Sequencing Platform"/>
            <person name="Earl A."/>
            <person name="Ward D."/>
            <person name="Feldgarden M."/>
            <person name="Gevers D."/>
            <person name="Morotomi M."/>
            <person name="Young S.K."/>
            <person name="Zeng Q."/>
            <person name="Gargeya S."/>
            <person name="Fitzgerald M."/>
            <person name="Haas B."/>
            <person name="Abouelleil A."/>
            <person name="Alvarado L."/>
            <person name="Arachchi H.M."/>
            <person name="Berlin A."/>
            <person name="Chapman S.B."/>
            <person name="Gearin G."/>
            <person name="Goldberg J."/>
            <person name="Griggs A."/>
            <person name="Gujja S."/>
            <person name="Hansen M."/>
            <person name="Heiman D."/>
            <person name="Howarth C."/>
            <person name="Larimer J."/>
            <person name="Lui A."/>
            <person name="MacDonald P.J.P."/>
            <person name="McCowen C."/>
            <person name="Montmayeur A."/>
            <person name="Murphy C."/>
            <person name="Neiman D."/>
            <person name="Pearson M."/>
            <person name="Priest M."/>
            <person name="Roberts A."/>
            <person name="Saif S."/>
            <person name="Shea T."/>
            <person name="Sisk P."/>
            <person name="Stolte C."/>
            <person name="Sykes S."/>
            <person name="Wortman J."/>
            <person name="Nusbaum C."/>
            <person name="Birren B."/>
        </authorList>
    </citation>
    <scope>NUCLEOTIDE SEQUENCE [LARGE SCALE GENOMIC DNA]</scope>
    <source>
        <strain evidence="1 2">YIT 11815</strain>
    </source>
</reference>
<dbReference type="EMBL" id="ADMB01000038">
    <property type="protein sequence ID" value="EHR38460.1"/>
    <property type="molecule type" value="Genomic_DNA"/>
</dbReference>
<dbReference type="Proteomes" id="UP000005963">
    <property type="component" value="Unassembled WGS sequence"/>
</dbReference>
<dbReference type="Gene3D" id="1.10.287.1080">
    <property type="entry name" value="MazG-like"/>
    <property type="match status" value="1"/>
</dbReference>
<comment type="caution">
    <text evidence="1">The sequence shown here is derived from an EMBL/GenBank/DDBJ whole genome shotgun (WGS) entry which is preliminary data.</text>
</comment>
<gene>
    <name evidence="1" type="ORF">HMPREF9454_00765</name>
</gene>
<proteinExistence type="predicted"/>
<evidence type="ECO:0008006" key="3">
    <source>
        <dbReference type="Google" id="ProtNLM"/>
    </source>
</evidence>
<evidence type="ECO:0000313" key="1">
    <source>
        <dbReference type="EMBL" id="EHR38460.1"/>
    </source>
</evidence>
<accession>A0ABN0EJR0</accession>
<dbReference type="RefSeq" id="WP_008538020.1">
    <property type="nucleotide sequence ID" value="NZ_JH601090.1"/>
</dbReference>
<name>A0ABN0EJR0_9FIRM</name>
<organism evidence="1 2">
    <name type="scientific">Megamonas funiformis YIT 11815</name>
    <dbReference type="NCBI Taxonomy" id="742816"/>
    <lineage>
        <taxon>Bacteria</taxon>
        <taxon>Bacillati</taxon>
        <taxon>Bacillota</taxon>
        <taxon>Negativicutes</taxon>
        <taxon>Selenomonadales</taxon>
        <taxon>Selenomonadaceae</taxon>
        <taxon>Megamonas</taxon>
    </lineage>
</organism>
<sequence>MICNLKPTKFKTEISSQCLKIEEEYEELISAVLDENDKKHIGEETCDVIVACLTLLKHNFTDEQIKHLFKFVNDKNRKRGYLEDNE</sequence>
<dbReference type="GeneID" id="62778527"/>
<evidence type="ECO:0000313" key="2">
    <source>
        <dbReference type="Proteomes" id="UP000005963"/>
    </source>
</evidence>
<dbReference type="SUPFAM" id="SSF101386">
    <property type="entry name" value="all-alpha NTP pyrophosphatases"/>
    <property type="match status" value="1"/>
</dbReference>
<keyword evidence="2" id="KW-1185">Reference proteome</keyword>
<protein>
    <recommendedName>
        <fullName evidence="3">NTP pyrophosphohydrolase MazG putative catalytic core domain-containing protein</fullName>
    </recommendedName>
</protein>